<dbReference type="GO" id="GO:0008126">
    <property type="term" value="F:acetylesterase activity"/>
    <property type="evidence" value="ECO:0007669"/>
    <property type="project" value="TreeGrafter"/>
</dbReference>
<feature type="active site" description="Charge relay system" evidence="2">
    <location>
        <position position="210"/>
    </location>
</feature>
<feature type="active site" description="Charge relay system" evidence="2">
    <location>
        <position position="367"/>
    </location>
</feature>
<dbReference type="PANTHER" id="PTHR10794">
    <property type="entry name" value="ABHYDROLASE DOMAIN-CONTAINING PROTEIN"/>
    <property type="match status" value="1"/>
</dbReference>
<dbReference type="VEuPathDB" id="FungiDB:TAPDE_003489"/>
<dbReference type="InterPro" id="IPR029058">
    <property type="entry name" value="AB_hydrolase_fold"/>
</dbReference>
<evidence type="ECO:0000259" key="3">
    <source>
        <dbReference type="Pfam" id="PF00561"/>
    </source>
</evidence>
<dbReference type="GO" id="GO:0047372">
    <property type="term" value="F:monoacylglycerol lipase activity"/>
    <property type="evidence" value="ECO:0007669"/>
    <property type="project" value="TreeGrafter"/>
</dbReference>
<name>R4XCF3_TAPDE</name>
<dbReference type="SUPFAM" id="SSF53474">
    <property type="entry name" value="alpha/beta-Hydrolases"/>
    <property type="match status" value="1"/>
</dbReference>
<dbReference type="PANTHER" id="PTHR10794:SF63">
    <property type="entry name" value="ALPHA_BETA HYDROLASE 1, ISOFORM A"/>
    <property type="match status" value="1"/>
</dbReference>
<evidence type="ECO:0000313" key="4">
    <source>
        <dbReference type="EMBL" id="CCG83271.1"/>
    </source>
</evidence>
<dbReference type="Pfam" id="PF00561">
    <property type="entry name" value="Abhydrolase_1"/>
    <property type="match status" value="1"/>
</dbReference>
<dbReference type="InterPro" id="IPR000073">
    <property type="entry name" value="AB_hydrolase_1"/>
</dbReference>
<sequence length="395" mass="44140">MNLGTCKSRLDVIHSKTSTKLSTFVATLPSVVEGYVPLRWLLSWPHFSTLYSGVANFEKVDHVYYKRHLIEHEDGGSNALDFAVRTTKNLSEAEYESSGDLNLPPRTAYMTSDESKTIGSDTAGILAVLIHGIAGGSHENYIRRAVTAIHEQYKDDGEMSVVAFNARGCARSKVTSKAYWNAMQTDDIRSALVFLAEKYPNRRIVVVGFSLGANILCNYLARFNEDSKVALGIAVSNPWVLDRSSDNLESYWLGRLYSGRMTQGLQRLFKRHSQFLAQHEGVVVSDVMKARNLREFDDAFTAKAFGFESAMHYYRAASSARTVSAIRTNTILLNAQDDPMALNEVLPYEQVSHNNHLCLLATKNGGHIGWYGVDDQRWFIDIMMQSIGGMVDGRI</sequence>
<dbReference type="InterPro" id="IPR050960">
    <property type="entry name" value="AB_hydrolase_4_sf"/>
</dbReference>
<gene>
    <name evidence="4" type="ORF">TAPDE_003489</name>
</gene>
<proteinExistence type="inferred from homology"/>
<reference evidence="4 5" key="1">
    <citation type="journal article" date="2013" name="MBio">
        <title>Genome sequencing of the plant pathogen Taphrina deformans, the causal agent of peach leaf curl.</title>
        <authorList>
            <person name="Cisse O.H."/>
            <person name="Almeida J.M.G.C.F."/>
            <person name="Fonseca A."/>
            <person name="Kumar A.A."/>
            <person name="Salojaervi J."/>
            <person name="Overmyer K."/>
            <person name="Hauser P.M."/>
            <person name="Pagni M."/>
        </authorList>
    </citation>
    <scope>NUCLEOTIDE SEQUENCE [LARGE SCALE GENOMIC DNA]</scope>
    <source>
        <strain evidence="5">PYCC 5710 / ATCC 11124 / CBS 356.35 / IMI 108563 / JCM 9778 / NBRC 8474</strain>
    </source>
</reference>
<evidence type="ECO:0000256" key="1">
    <source>
        <dbReference type="ARBA" id="ARBA00010884"/>
    </source>
</evidence>
<comment type="similarity">
    <text evidence="1">Belongs to the AB hydrolase superfamily. AB hydrolase 4 family.</text>
</comment>
<dbReference type="AlphaFoldDB" id="R4XCF3"/>
<feature type="active site" description="Charge relay system" evidence="2">
    <location>
        <position position="338"/>
    </location>
</feature>
<dbReference type="GO" id="GO:0051793">
    <property type="term" value="P:medium-chain fatty acid catabolic process"/>
    <property type="evidence" value="ECO:0007669"/>
    <property type="project" value="TreeGrafter"/>
</dbReference>
<comment type="caution">
    <text evidence="4">The sequence shown here is derived from an EMBL/GenBank/DDBJ whole genome shotgun (WGS) entry which is preliminary data.</text>
</comment>
<dbReference type="InterPro" id="IPR012020">
    <property type="entry name" value="ABHD4"/>
</dbReference>
<dbReference type="EMBL" id="CAHR02000133">
    <property type="protein sequence ID" value="CCG83271.1"/>
    <property type="molecule type" value="Genomic_DNA"/>
</dbReference>
<protein>
    <submittedName>
        <fullName evidence="4">Alpha/beta fold family hydrolase</fullName>
    </submittedName>
</protein>
<dbReference type="Gene3D" id="3.40.50.1820">
    <property type="entry name" value="alpha/beta hydrolase"/>
    <property type="match status" value="1"/>
</dbReference>
<organism evidence="4 5">
    <name type="scientific">Taphrina deformans (strain PYCC 5710 / ATCC 11124 / CBS 356.35 / IMI 108563 / JCM 9778 / NBRC 8474)</name>
    <name type="common">Peach leaf curl fungus</name>
    <name type="synonym">Lalaria deformans</name>
    <dbReference type="NCBI Taxonomy" id="1097556"/>
    <lineage>
        <taxon>Eukaryota</taxon>
        <taxon>Fungi</taxon>
        <taxon>Dikarya</taxon>
        <taxon>Ascomycota</taxon>
        <taxon>Taphrinomycotina</taxon>
        <taxon>Taphrinomycetes</taxon>
        <taxon>Taphrinales</taxon>
        <taxon>Taphrinaceae</taxon>
        <taxon>Taphrina</taxon>
    </lineage>
</organism>
<dbReference type="Proteomes" id="UP000013776">
    <property type="component" value="Unassembled WGS sequence"/>
</dbReference>
<dbReference type="PIRSF" id="PIRSF005211">
    <property type="entry name" value="Ab_hydro_YheT"/>
    <property type="match status" value="1"/>
</dbReference>
<dbReference type="GO" id="GO:0051792">
    <property type="term" value="P:medium-chain fatty acid biosynthetic process"/>
    <property type="evidence" value="ECO:0007669"/>
    <property type="project" value="TreeGrafter"/>
</dbReference>
<evidence type="ECO:0000313" key="5">
    <source>
        <dbReference type="Proteomes" id="UP000013776"/>
    </source>
</evidence>
<dbReference type="STRING" id="1097556.R4XCF3"/>
<dbReference type="OrthoDB" id="5954035at2759"/>
<keyword evidence="5" id="KW-1185">Reference proteome</keyword>
<dbReference type="eggNOG" id="KOG1838">
    <property type="taxonomic scope" value="Eukaryota"/>
</dbReference>
<feature type="domain" description="AB hydrolase-1" evidence="3">
    <location>
        <begin position="128"/>
        <end position="367"/>
    </location>
</feature>
<evidence type="ECO:0000256" key="2">
    <source>
        <dbReference type="PIRSR" id="PIRSR005211-1"/>
    </source>
</evidence>
<keyword evidence="4" id="KW-0378">Hydrolase</keyword>
<accession>R4XCF3</accession>